<dbReference type="RefSeq" id="WP_016418411.1">
    <property type="nucleotide sequence ID" value="NZ_AUAB01000005.1"/>
</dbReference>
<dbReference type="PATRIC" id="fig|1121939.11.peg.3898"/>
<evidence type="ECO:0000313" key="3">
    <source>
        <dbReference type="EMBL" id="EPC00820.1"/>
    </source>
</evidence>
<evidence type="ECO:0000256" key="2">
    <source>
        <dbReference type="SAM" id="SignalP"/>
    </source>
</evidence>
<gene>
    <name evidence="3" type="ORF">L861_13600</name>
</gene>
<dbReference type="PROSITE" id="PS51257">
    <property type="entry name" value="PROKAR_LIPOPROTEIN"/>
    <property type="match status" value="1"/>
</dbReference>
<sequence>MTHRSTKQAWPLIPFLALLAGCSSSLGPMSWETGYRATGVAQAGNDASLRQSIAPIACRTQTGETGIVTLPPGCANDLNLQFMVERPRDLVHGREMGPARAEPVANAAQERLANRERANSRRQKLEGEASSSTNYATTSDM</sequence>
<dbReference type="STRING" id="1121939.L861_13600"/>
<accession>S2KFY0</accession>
<keyword evidence="4" id="KW-1185">Reference proteome</keyword>
<dbReference type="OrthoDB" id="6892976at2"/>
<reference evidence="3 4" key="1">
    <citation type="journal article" date="2013" name="Genome Announc.">
        <title>Draft genome sequence of the moderately halophilic gammaproteobacterium Halomonas anticariensis FP35.</title>
        <authorList>
            <person name="Tahrioui A."/>
            <person name="Quesada E."/>
            <person name="Llamas I."/>
        </authorList>
    </citation>
    <scope>NUCLEOTIDE SEQUENCE [LARGE SCALE GENOMIC DNA]</scope>
    <source>
        <strain evidence="4">DSM 16096 / CECT 5854 / LMG 22089 / FP35</strain>
    </source>
</reference>
<comment type="caution">
    <text evidence="3">The sequence shown here is derived from an EMBL/GenBank/DDBJ whole genome shotgun (WGS) entry which is preliminary data.</text>
</comment>
<dbReference type="Proteomes" id="UP000014463">
    <property type="component" value="Unassembled WGS sequence"/>
</dbReference>
<evidence type="ECO:0000313" key="4">
    <source>
        <dbReference type="Proteomes" id="UP000014463"/>
    </source>
</evidence>
<dbReference type="eggNOG" id="ENOG5033J03">
    <property type="taxonomic scope" value="Bacteria"/>
</dbReference>
<dbReference type="EMBL" id="ASTJ01000039">
    <property type="protein sequence ID" value="EPC00820.1"/>
    <property type="molecule type" value="Genomic_DNA"/>
</dbReference>
<evidence type="ECO:0000256" key="1">
    <source>
        <dbReference type="SAM" id="MobiDB-lite"/>
    </source>
</evidence>
<feature type="region of interest" description="Disordered" evidence="1">
    <location>
        <begin position="95"/>
        <end position="141"/>
    </location>
</feature>
<evidence type="ECO:0008006" key="5">
    <source>
        <dbReference type="Google" id="ProtNLM"/>
    </source>
</evidence>
<proteinExistence type="predicted"/>
<name>S2KFY0_LITA3</name>
<feature type="signal peptide" evidence="2">
    <location>
        <begin position="1"/>
        <end position="26"/>
    </location>
</feature>
<dbReference type="AlphaFoldDB" id="S2KFY0"/>
<keyword evidence="2" id="KW-0732">Signal</keyword>
<feature type="compositionally biased region" description="Polar residues" evidence="1">
    <location>
        <begin position="129"/>
        <end position="141"/>
    </location>
</feature>
<feature type="compositionally biased region" description="Basic and acidic residues" evidence="1">
    <location>
        <begin position="112"/>
        <end position="127"/>
    </location>
</feature>
<feature type="chain" id="PRO_5004498104" description="Lipoprotein" evidence="2">
    <location>
        <begin position="27"/>
        <end position="141"/>
    </location>
</feature>
<organism evidence="3 4">
    <name type="scientific">Litchfieldella anticariensis (strain DSM 16096 / CECT 5854 / CIP 108499 / LMG 22089 / FP35)</name>
    <name type="common">Halomonas anticariensis</name>
    <dbReference type="NCBI Taxonomy" id="1121939"/>
    <lineage>
        <taxon>Bacteria</taxon>
        <taxon>Pseudomonadati</taxon>
        <taxon>Pseudomonadota</taxon>
        <taxon>Gammaproteobacteria</taxon>
        <taxon>Oceanospirillales</taxon>
        <taxon>Halomonadaceae</taxon>
        <taxon>Litchfieldella</taxon>
    </lineage>
</organism>
<protein>
    <recommendedName>
        <fullName evidence="5">Lipoprotein</fullName>
    </recommendedName>
</protein>